<dbReference type="GO" id="GO:0003884">
    <property type="term" value="F:D-amino-acid oxidase activity"/>
    <property type="evidence" value="ECO:0007669"/>
    <property type="project" value="InterPro"/>
</dbReference>
<feature type="binding site" evidence="7">
    <location>
        <position position="311"/>
    </location>
    <ligand>
        <name>D-dopa</name>
        <dbReference type="ChEBI" id="CHEBI:149689"/>
    </ligand>
</feature>
<feature type="binding site" evidence="7">
    <location>
        <position position="185"/>
    </location>
    <ligand>
        <name>FAD</name>
        <dbReference type="ChEBI" id="CHEBI:57692"/>
    </ligand>
</feature>
<evidence type="ECO:0000256" key="1">
    <source>
        <dbReference type="ARBA" id="ARBA00001974"/>
    </source>
</evidence>
<dbReference type="PANTHER" id="PTHR11530:SF11">
    <property type="entry name" value="D-ASPARTATE OXIDASE"/>
    <property type="match status" value="1"/>
</dbReference>
<protein>
    <submittedName>
        <fullName evidence="9">Putative d-aspartate oxidase</fullName>
    </submittedName>
</protein>
<feature type="binding site" evidence="7">
    <location>
        <begin position="310"/>
        <end position="315"/>
    </location>
    <ligand>
        <name>FAD</name>
        <dbReference type="ChEBI" id="CHEBI:57692"/>
    </ligand>
</feature>
<dbReference type="GO" id="GO:0071949">
    <property type="term" value="F:FAD binding"/>
    <property type="evidence" value="ECO:0007669"/>
    <property type="project" value="InterPro"/>
</dbReference>
<reference evidence="9" key="1">
    <citation type="submission" date="2019-09" db="EMBL/GenBank/DDBJ databases">
        <title>Organ-specific transcriptomic study of the physiology of the cattle tick, Rhipicephalus microplus.</title>
        <authorList>
            <person name="Tirloni L."/>
            <person name="Braz G."/>
            <person name="Gandara A.C.P."/>
            <person name="Sabadin G.A."/>
            <person name="da Silva R.M."/>
            <person name="Guizzo M.G."/>
            <person name="Machado J.A."/>
            <person name="Costa E.P."/>
            <person name="Gomes H.F."/>
            <person name="Moraes J."/>
            <person name="Mota M.B.S."/>
            <person name="Mesquita R.D."/>
            <person name="Alvarenga P.H."/>
            <person name="Alves F."/>
            <person name="Seixas A."/>
            <person name="da Fonseca R.N."/>
            <person name="Fogaca A."/>
            <person name="Logullo C."/>
            <person name="Tanaka A."/>
            <person name="Daffre S."/>
            <person name="Termignoni C."/>
            <person name="Vaz I.S.Jr."/>
            <person name="Oliveira P.L."/>
            <person name="Ribeiro J.M."/>
        </authorList>
    </citation>
    <scope>NUCLEOTIDE SEQUENCE</scope>
    <source>
        <strain evidence="9">Porto Alegre</strain>
    </source>
</reference>
<dbReference type="SUPFAM" id="SSF51971">
    <property type="entry name" value="Nucleotide-binding domain"/>
    <property type="match status" value="1"/>
</dbReference>
<evidence type="ECO:0000256" key="5">
    <source>
        <dbReference type="ARBA" id="ARBA00022827"/>
    </source>
</evidence>
<keyword evidence="6" id="KW-0560">Oxidoreductase</keyword>
<feature type="binding site" evidence="7">
    <location>
        <position position="279"/>
    </location>
    <ligand>
        <name>D-dopa</name>
        <dbReference type="ChEBI" id="CHEBI:149689"/>
    </ligand>
</feature>
<comment type="cofactor">
    <cofactor evidence="1 7">
        <name>FAD</name>
        <dbReference type="ChEBI" id="CHEBI:57692"/>
    </cofactor>
</comment>
<dbReference type="EMBL" id="GHWJ01000934">
    <property type="protein sequence ID" value="NOV33671.1"/>
    <property type="molecule type" value="Transcribed_RNA"/>
</dbReference>
<accession>A0A6M2CJH0</accession>
<name>A0A6M2CJH0_RHIMP</name>
<dbReference type="PANTHER" id="PTHR11530">
    <property type="entry name" value="D-AMINO ACID OXIDASE"/>
    <property type="match status" value="1"/>
</dbReference>
<keyword evidence="5 7" id="KW-0274">FAD</keyword>
<dbReference type="PROSITE" id="PS00677">
    <property type="entry name" value="DAO"/>
    <property type="match status" value="1"/>
</dbReference>
<dbReference type="InterPro" id="IPR006181">
    <property type="entry name" value="D-amino_acid_oxidase_CS"/>
</dbReference>
<dbReference type="Gene3D" id="3.30.9.10">
    <property type="entry name" value="D-Amino Acid Oxidase, subunit A, domain 2"/>
    <property type="match status" value="1"/>
</dbReference>
<dbReference type="PIRSF" id="PIRSF000189">
    <property type="entry name" value="D-aa_oxidase"/>
    <property type="match status" value="1"/>
</dbReference>
<dbReference type="SUPFAM" id="SSF54373">
    <property type="entry name" value="FAD-linked reductases, C-terminal domain"/>
    <property type="match status" value="1"/>
</dbReference>
<dbReference type="InterPro" id="IPR006076">
    <property type="entry name" value="FAD-dep_OxRdtase"/>
</dbReference>
<keyword evidence="4" id="KW-0285">Flavoprotein</keyword>
<comment type="subcellular location">
    <subcellularLocation>
        <location evidence="2">Peroxisome matrix</location>
    </subcellularLocation>
</comment>
<sequence length="346" mass="38324">MTSPLRVAVVGGGIVGLSAAVRIAEEVAPEKNRVTVLAEHFSPHTTGDVAAGFFNPYIVHGVSEERLRSWCMDAFNFYRHLAESADSNELGLAVMPGYILTEEHTPRPSYADAFFHYRELTALELSSFPKRYRYGTYVISLTIECKKFLPYLMQRLESRGGRLQQCRVKSLEELAGEYDVIVNCTGFGAGTFVHDPKVHAIRGQTIRVHAPWIKHAIIAGEDFHVIPNIDDVMLGGTKDVDQTSLIPDRDIARTIWNGCLELAPSLKNAKVIGHFVGLRPGRNPVRIEREDLTFKHGGRKVPVIHNYGHGGSGITIAWGCAGDVVRLVRDAISERSPDSLKTRAKL</sequence>
<evidence type="ECO:0000256" key="4">
    <source>
        <dbReference type="ARBA" id="ARBA00022630"/>
    </source>
</evidence>
<evidence type="ECO:0000256" key="6">
    <source>
        <dbReference type="ARBA" id="ARBA00023002"/>
    </source>
</evidence>
<organism evidence="9">
    <name type="scientific">Rhipicephalus microplus</name>
    <name type="common">Cattle tick</name>
    <name type="synonym">Boophilus microplus</name>
    <dbReference type="NCBI Taxonomy" id="6941"/>
    <lineage>
        <taxon>Eukaryota</taxon>
        <taxon>Metazoa</taxon>
        <taxon>Ecdysozoa</taxon>
        <taxon>Arthropoda</taxon>
        <taxon>Chelicerata</taxon>
        <taxon>Arachnida</taxon>
        <taxon>Acari</taxon>
        <taxon>Parasitiformes</taxon>
        <taxon>Ixodida</taxon>
        <taxon>Ixodoidea</taxon>
        <taxon>Ixodidae</taxon>
        <taxon>Rhipicephalinae</taxon>
        <taxon>Rhipicephalus</taxon>
        <taxon>Boophilus</taxon>
    </lineage>
</organism>
<dbReference type="GO" id="GO:0019478">
    <property type="term" value="P:D-amino acid catabolic process"/>
    <property type="evidence" value="ECO:0007669"/>
    <property type="project" value="TreeGrafter"/>
</dbReference>
<feature type="binding site" evidence="7">
    <location>
        <position position="168"/>
    </location>
    <ligand>
        <name>FAD</name>
        <dbReference type="ChEBI" id="CHEBI:57692"/>
    </ligand>
</feature>
<evidence type="ECO:0000259" key="8">
    <source>
        <dbReference type="Pfam" id="PF01266"/>
    </source>
</evidence>
<evidence type="ECO:0000313" key="9">
    <source>
        <dbReference type="EMBL" id="NOV33671.1"/>
    </source>
</evidence>
<evidence type="ECO:0000256" key="7">
    <source>
        <dbReference type="PIRSR" id="PIRSR000189-1"/>
    </source>
</evidence>
<feature type="domain" description="FAD dependent oxidoreductase" evidence="8">
    <location>
        <begin position="6"/>
        <end position="324"/>
    </location>
</feature>
<comment type="similarity">
    <text evidence="3">Belongs to the DAMOX/DASOX family.</text>
</comment>
<proteinExistence type="inferred from homology"/>
<dbReference type="Gene3D" id="3.40.50.720">
    <property type="entry name" value="NAD(P)-binding Rossmann-like Domain"/>
    <property type="match status" value="1"/>
</dbReference>
<dbReference type="GO" id="GO:0005782">
    <property type="term" value="C:peroxisomal matrix"/>
    <property type="evidence" value="ECO:0007669"/>
    <property type="project" value="UniProtKB-SubCell"/>
</dbReference>
<dbReference type="Pfam" id="PF01266">
    <property type="entry name" value="DAO"/>
    <property type="match status" value="1"/>
</dbReference>
<evidence type="ECO:0000256" key="3">
    <source>
        <dbReference type="ARBA" id="ARBA00006730"/>
    </source>
</evidence>
<dbReference type="VEuPathDB" id="VectorBase:LOC119163173"/>
<evidence type="ECO:0000256" key="2">
    <source>
        <dbReference type="ARBA" id="ARBA00004253"/>
    </source>
</evidence>
<dbReference type="OrthoDB" id="2015447at2759"/>
<dbReference type="AlphaFoldDB" id="A0A6M2CJH0"/>
<dbReference type="InterPro" id="IPR023209">
    <property type="entry name" value="DAO"/>
</dbReference>